<evidence type="ECO:0000256" key="1">
    <source>
        <dbReference type="SAM" id="MobiDB-lite"/>
    </source>
</evidence>
<comment type="caution">
    <text evidence="2">The sequence shown here is derived from an EMBL/GenBank/DDBJ whole genome shotgun (WGS) entry which is preliminary data.</text>
</comment>
<evidence type="ECO:0000313" key="2">
    <source>
        <dbReference type="EMBL" id="KAG0525383.1"/>
    </source>
</evidence>
<evidence type="ECO:0000313" key="3">
    <source>
        <dbReference type="Proteomes" id="UP000807115"/>
    </source>
</evidence>
<reference evidence="2" key="1">
    <citation type="journal article" date="2019" name="BMC Genomics">
        <title>A new reference genome for Sorghum bicolor reveals high levels of sequence similarity between sweet and grain genotypes: implications for the genetics of sugar metabolism.</title>
        <authorList>
            <person name="Cooper E.A."/>
            <person name="Brenton Z.W."/>
            <person name="Flinn B.S."/>
            <person name="Jenkins J."/>
            <person name="Shu S."/>
            <person name="Flowers D."/>
            <person name="Luo F."/>
            <person name="Wang Y."/>
            <person name="Xia P."/>
            <person name="Barry K."/>
            <person name="Daum C."/>
            <person name="Lipzen A."/>
            <person name="Yoshinaga Y."/>
            <person name="Schmutz J."/>
            <person name="Saski C."/>
            <person name="Vermerris W."/>
            <person name="Kresovich S."/>
        </authorList>
    </citation>
    <scope>NUCLEOTIDE SEQUENCE</scope>
</reference>
<name>A0A921QNM8_SORBI</name>
<dbReference type="Proteomes" id="UP000807115">
    <property type="component" value="Chromosome 6"/>
</dbReference>
<accession>A0A921QNM8</accession>
<reference evidence="2" key="2">
    <citation type="submission" date="2020-10" db="EMBL/GenBank/DDBJ databases">
        <authorList>
            <person name="Cooper E.A."/>
            <person name="Brenton Z.W."/>
            <person name="Flinn B.S."/>
            <person name="Jenkins J."/>
            <person name="Shu S."/>
            <person name="Flowers D."/>
            <person name="Luo F."/>
            <person name="Wang Y."/>
            <person name="Xia P."/>
            <person name="Barry K."/>
            <person name="Daum C."/>
            <person name="Lipzen A."/>
            <person name="Yoshinaga Y."/>
            <person name="Schmutz J."/>
            <person name="Saski C."/>
            <person name="Vermerris W."/>
            <person name="Kresovich S."/>
        </authorList>
    </citation>
    <scope>NUCLEOTIDE SEQUENCE</scope>
</reference>
<proteinExistence type="predicted"/>
<dbReference type="AlphaFoldDB" id="A0A921QNM8"/>
<sequence length="91" mass="9471">MQGLPTWQGEGGCLPSGSSPDRPFQRSKPPPAAAARRLAATAADAPGAWCARAPGAPPRASLVLGQRLRALHFMHPFSLTQCSLLCKGPVV</sequence>
<dbReference type="EMBL" id="CM027685">
    <property type="protein sequence ID" value="KAG0525383.1"/>
    <property type="molecule type" value="Genomic_DNA"/>
</dbReference>
<organism evidence="2 3">
    <name type="scientific">Sorghum bicolor</name>
    <name type="common">Sorghum</name>
    <name type="synonym">Sorghum vulgare</name>
    <dbReference type="NCBI Taxonomy" id="4558"/>
    <lineage>
        <taxon>Eukaryota</taxon>
        <taxon>Viridiplantae</taxon>
        <taxon>Streptophyta</taxon>
        <taxon>Embryophyta</taxon>
        <taxon>Tracheophyta</taxon>
        <taxon>Spermatophyta</taxon>
        <taxon>Magnoliopsida</taxon>
        <taxon>Liliopsida</taxon>
        <taxon>Poales</taxon>
        <taxon>Poaceae</taxon>
        <taxon>PACMAD clade</taxon>
        <taxon>Panicoideae</taxon>
        <taxon>Andropogonodae</taxon>
        <taxon>Andropogoneae</taxon>
        <taxon>Sorghinae</taxon>
        <taxon>Sorghum</taxon>
    </lineage>
</organism>
<protein>
    <submittedName>
        <fullName evidence="2">Uncharacterized protein</fullName>
    </submittedName>
</protein>
<feature type="region of interest" description="Disordered" evidence="1">
    <location>
        <begin position="1"/>
        <end position="38"/>
    </location>
</feature>
<gene>
    <name evidence="2" type="ORF">BDA96_06G051800</name>
</gene>